<keyword evidence="1" id="KW-0472">Membrane</keyword>
<organism evidence="2 3">
    <name type="scientific">Allacma fusca</name>
    <dbReference type="NCBI Taxonomy" id="39272"/>
    <lineage>
        <taxon>Eukaryota</taxon>
        <taxon>Metazoa</taxon>
        <taxon>Ecdysozoa</taxon>
        <taxon>Arthropoda</taxon>
        <taxon>Hexapoda</taxon>
        <taxon>Collembola</taxon>
        <taxon>Symphypleona</taxon>
        <taxon>Sminthuridae</taxon>
        <taxon>Allacma</taxon>
    </lineage>
</organism>
<evidence type="ECO:0000256" key="1">
    <source>
        <dbReference type="SAM" id="Phobius"/>
    </source>
</evidence>
<dbReference type="Proteomes" id="UP000708208">
    <property type="component" value="Unassembled WGS sequence"/>
</dbReference>
<comment type="caution">
    <text evidence="2">The sequence shown here is derived from an EMBL/GenBank/DDBJ whole genome shotgun (WGS) entry which is preliminary data.</text>
</comment>
<feature type="transmembrane region" description="Helical" evidence="1">
    <location>
        <begin position="246"/>
        <end position="267"/>
    </location>
</feature>
<feature type="transmembrane region" description="Helical" evidence="1">
    <location>
        <begin position="180"/>
        <end position="197"/>
    </location>
</feature>
<keyword evidence="3" id="KW-1185">Reference proteome</keyword>
<feature type="transmembrane region" description="Helical" evidence="1">
    <location>
        <begin position="122"/>
        <end position="148"/>
    </location>
</feature>
<dbReference type="AlphaFoldDB" id="A0A8J2J218"/>
<feature type="transmembrane region" description="Helical" evidence="1">
    <location>
        <begin position="72"/>
        <end position="90"/>
    </location>
</feature>
<reference evidence="2" key="1">
    <citation type="submission" date="2021-06" db="EMBL/GenBank/DDBJ databases">
        <authorList>
            <person name="Hodson N. C."/>
            <person name="Mongue J. A."/>
            <person name="Jaron S. K."/>
        </authorList>
    </citation>
    <scope>NUCLEOTIDE SEQUENCE</scope>
</reference>
<feature type="non-terminal residue" evidence="2">
    <location>
        <position position="1"/>
    </location>
</feature>
<feature type="transmembrane region" description="Helical" evidence="1">
    <location>
        <begin position="29"/>
        <end position="52"/>
    </location>
</feature>
<keyword evidence="1" id="KW-0812">Transmembrane</keyword>
<proteinExistence type="predicted"/>
<dbReference type="EMBL" id="CAJVCH010013624">
    <property type="protein sequence ID" value="CAG7675874.1"/>
    <property type="molecule type" value="Genomic_DNA"/>
</dbReference>
<keyword evidence="1" id="KW-1133">Transmembrane helix</keyword>
<accession>A0A8J2J218</accession>
<sequence length="364" mass="42459">ALASKTLCIPYDWDKSNGKLTGIKSHFKYISWLVATLWHCVVWIFTTAMLLYHLTLPKELGNSDQATMFHCFYVVIFTTSNLISLNFFFYRRESMLFINSLLYFNKRYEEIVLPKASKQLDILGMILLFLIPSSIWSNFIFLIIFLLFPHQPQYIFAYTNFSKDSLLEILPFSLEVTWQQFHATFTAYFFVYTSVIFEKSIDTWLKAITYDAEALQVHLGGSSEILKIYRCLQLLKALHNRAYRKIVTPVFFGCSMSLMIFAFYGTIRFYNTIPIPGYLIAPVCFLTVLTFCVLLHQSSGIVYESSQRFLQSQKKHRNLEEKKTLQSLYALRVYVNDSYFVRQSTFVSFMDVFASSAMSLLIAF</sequence>
<feature type="transmembrane region" description="Helical" evidence="1">
    <location>
        <begin position="273"/>
        <end position="295"/>
    </location>
</feature>
<evidence type="ECO:0000313" key="3">
    <source>
        <dbReference type="Proteomes" id="UP000708208"/>
    </source>
</evidence>
<evidence type="ECO:0000313" key="2">
    <source>
        <dbReference type="EMBL" id="CAG7675874.1"/>
    </source>
</evidence>
<name>A0A8J2J218_9HEXA</name>
<protein>
    <submittedName>
        <fullName evidence="2">Uncharacterized protein</fullName>
    </submittedName>
</protein>
<gene>
    <name evidence="2" type="ORF">AFUS01_LOCUS2386</name>
</gene>